<dbReference type="SUPFAM" id="SSF52980">
    <property type="entry name" value="Restriction endonuclease-like"/>
    <property type="match status" value="1"/>
</dbReference>
<reference evidence="2" key="1">
    <citation type="submission" date="2020-02" db="EMBL/GenBank/DDBJ databases">
        <authorList>
            <person name="Meier V. D."/>
        </authorList>
    </citation>
    <scope>NUCLEOTIDE SEQUENCE</scope>
    <source>
        <strain evidence="2">AVDCRST_MAG30</strain>
    </source>
</reference>
<evidence type="ECO:0000313" key="2">
    <source>
        <dbReference type="EMBL" id="CAA9476609.1"/>
    </source>
</evidence>
<gene>
    <name evidence="2" type="ORF">AVDCRST_MAG30-510</name>
</gene>
<dbReference type="InterPro" id="IPR007569">
    <property type="entry name" value="DUF559"/>
</dbReference>
<protein>
    <recommendedName>
        <fullName evidence="1">DUF559 domain-containing protein</fullName>
    </recommendedName>
</protein>
<organism evidence="2">
    <name type="scientific">uncultured Solirubrobacteraceae bacterium</name>
    <dbReference type="NCBI Taxonomy" id="1162706"/>
    <lineage>
        <taxon>Bacteria</taxon>
        <taxon>Bacillati</taxon>
        <taxon>Actinomycetota</taxon>
        <taxon>Thermoleophilia</taxon>
        <taxon>Solirubrobacterales</taxon>
        <taxon>Solirubrobacteraceae</taxon>
        <taxon>environmental samples</taxon>
    </lineage>
</organism>
<dbReference type="EMBL" id="CADCVS010000083">
    <property type="protein sequence ID" value="CAA9476609.1"/>
    <property type="molecule type" value="Genomic_DNA"/>
</dbReference>
<proteinExistence type="predicted"/>
<accession>A0A6J4RQE4</accession>
<sequence length="283" mass="30290">MAARQRGLVTRAQLLGAGLTADEIAGRLRAGRLHAVHRGVYAVGHPALAPPAAEQAALLACGPGSVLSHLTAAVLWELLPAAGLTIHVTVTGGRVPRPPAGVRLHRADALEPARREGLPVTTPARTLLDLAATAKAPQLARALNEAQIRRLISVDALSSAAAGRRGARALRTALEDHHGYTRSRAERQLLALLKRAELPRPRTNVPLEGFEVDAHWPEARLVVEVDAYGTHGSRTAFERDRLRDARLQAAGFRVLRITWNQLNETPEAVVAALAPWLCGRPPG</sequence>
<dbReference type="InterPro" id="IPR011335">
    <property type="entry name" value="Restrct_endonuc-II-like"/>
</dbReference>
<feature type="domain" description="DUF559" evidence="1">
    <location>
        <begin position="182"/>
        <end position="273"/>
    </location>
</feature>
<name>A0A6J4RQE4_9ACTN</name>
<dbReference type="AlphaFoldDB" id="A0A6J4RQE4"/>
<evidence type="ECO:0000259" key="1">
    <source>
        <dbReference type="Pfam" id="PF04480"/>
    </source>
</evidence>
<dbReference type="Gene3D" id="3.40.960.10">
    <property type="entry name" value="VSR Endonuclease"/>
    <property type="match status" value="1"/>
</dbReference>
<dbReference type="Pfam" id="PF04480">
    <property type="entry name" value="DUF559"/>
    <property type="match status" value="1"/>
</dbReference>